<dbReference type="InterPro" id="IPR000719">
    <property type="entry name" value="Prot_kinase_dom"/>
</dbReference>
<proteinExistence type="predicted"/>
<dbReference type="PROSITE" id="PS50011">
    <property type="entry name" value="PROTEIN_KINASE_DOM"/>
    <property type="match status" value="1"/>
</dbReference>
<feature type="compositionally biased region" description="Low complexity" evidence="1">
    <location>
        <begin position="503"/>
        <end position="516"/>
    </location>
</feature>
<dbReference type="Gene3D" id="3.30.200.20">
    <property type="entry name" value="Phosphorylase Kinase, domain 1"/>
    <property type="match status" value="1"/>
</dbReference>
<evidence type="ECO:0000256" key="1">
    <source>
        <dbReference type="SAM" id="MobiDB-lite"/>
    </source>
</evidence>
<feature type="compositionally biased region" description="Basic and acidic residues" evidence="1">
    <location>
        <begin position="569"/>
        <end position="582"/>
    </location>
</feature>
<feature type="region of interest" description="Disordered" evidence="1">
    <location>
        <begin position="496"/>
        <end position="516"/>
    </location>
</feature>
<protein>
    <submittedName>
        <fullName evidence="2">Cysteine-rich receptor-like protein kinase 19</fullName>
    </submittedName>
</protein>
<dbReference type="FunFam" id="3.30.200.20:FF:000465">
    <property type="entry name" value="Cysteine-rich receptor-like protein kinase 6"/>
    <property type="match status" value="1"/>
</dbReference>
<dbReference type="SUPFAM" id="SSF56112">
    <property type="entry name" value="Protein kinase-like (PK-like)"/>
    <property type="match status" value="1"/>
</dbReference>
<accession>A0A1D6P5U6</accession>
<dbReference type="PaxDb" id="4577-GRMZM6G495931_P01"/>
<sequence>MESVLEKKLQHQSSTPKKLDINYLRSITKNFSEDQILGHGGCGIVYKGERENGEVVAVKKLKVDNVGKDDKQFMNEVIHAMDICHPNIVRLEGYCCHTEKEVTFHDGSFVLAEEFYRLLCFEYIPNGSLDKYLSDESSGLDWHVRYNIIEGVCNGLHCLHEGRNILHLDLKPANILLDENKIPKIADFGLSRLIDEGKTHIHTKNLAGTCGYMAPEYIERYVLSKESDIYSLGVIIIEIVTGERKYPVGTSNEEFVEVYEKWRRRLQATRNKTSLEEECQQVNQCIEVGLKCMDNDPKRRPSIREVVQIIKRSENIDSCSVTTRDGKHREESVYSEWSEKINILVLGSSKQSIEAMETICHELKGLTDVPEYIIKDADRLVLDLTMMVEKSFNLTLAGASSMQLKHALNTLFQIFKVRHLAQAMKEGVRGMVRRTGTYDKPQRMIRTIVHELVKLLDSKIKDHLSLVPIDAEPRPFILGLIDFELKELAMSAPSLPMDPTHGDAATINSTDTSTNSSSLECMVLSLEKLPRPDNNPRSTNFGRTITKSTLETSLRAPESTSNLMALSEEMSHMSLKTDKDAADEMSSTSSYGREMP</sequence>
<dbReference type="FunCoup" id="A0A1D6P5U6">
    <property type="interactions" value="38"/>
</dbReference>
<reference evidence="2" key="1">
    <citation type="submission" date="2015-12" db="EMBL/GenBank/DDBJ databases">
        <title>Update maize B73 reference genome by single molecule sequencing technologies.</title>
        <authorList>
            <consortium name="Maize Genome Sequencing Project"/>
            <person name="Ware D."/>
        </authorList>
    </citation>
    <scope>NUCLEOTIDE SEQUENCE</scope>
    <source>
        <tissue evidence="2">Seedling</tissue>
    </source>
</reference>
<dbReference type="SMR" id="A0A1D6P5U6"/>
<dbReference type="SMART" id="SM00220">
    <property type="entry name" value="S_TKc"/>
    <property type="match status" value="1"/>
</dbReference>
<evidence type="ECO:0000313" key="2">
    <source>
        <dbReference type="EMBL" id="AQL05309.1"/>
    </source>
</evidence>
<dbReference type="ExpressionAtlas" id="A0A1D6P5U6">
    <property type="expression patterns" value="baseline and differential"/>
</dbReference>
<organism evidence="2">
    <name type="scientific">Zea mays</name>
    <name type="common">Maize</name>
    <dbReference type="NCBI Taxonomy" id="4577"/>
    <lineage>
        <taxon>Eukaryota</taxon>
        <taxon>Viridiplantae</taxon>
        <taxon>Streptophyta</taxon>
        <taxon>Embryophyta</taxon>
        <taxon>Tracheophyta</taxon>
        <taxon>Spermatophyta</taxon>
        <taxon>Magnoliopsida</taxon>
        <taxon>Liliopsida</taxon>
        <taxon>Poales</taxon>
        <taxon>Poaceae</taxon>
        <taxon>PACMAD clade</taxon>
        <taxon>Panicoideae</taxon>
        <taxon>Andropogonodae</taxon>
        <taxon>Andropogoneae</taxon>
        <taxon>Tripsacinae</taxon>
        <taxon>Zea</taxon>
    </lineage>
</organism>
<dbReference type="eggNOG" id="KOG1187">
    <property type="taxonomic scope" value="Eukaryota"/>
</dbReference>
<keyword evidence="2" id="KW-0675">Receptor</keyword>
<dbReference type="PANTHER" id="PTHR45707">
    <property type="entry name" value="C2 CALCIUM/LIPID-BINDING PLANT PHOSPHORIBOSYLTRANSFERASE FAMILY PROTEIN"/>
    <property type="match status" value="1"/>
</dbReference>
<dbReference type="GO" id="GO:0004672">
    <property type="term" value="F:protein kinase activity"/>
    <property type="evidence" value="ECO:0007669"/>
    <property type="project" value="InterPro"/>
</dbReference>
<dbReference type="PROSITE" id="PS00108">
    <property type="entry name" value="PROTEIN_KINASE_ST"/>
    <property type="match status" value="1"/>
</dbReference>
<keyword evidence="2" id="KW-0808">Transferase</keyword>
<dbReference type="PANTHER" id="PTHR45707:SF71">
    <property type="entry name" value="PROTEIN KINASE DOMAIN-CONTAINING PROTEIN"/>
    <property type="match status" value="1"/>
</dbReference>
<dbReference type="Gene3D" id="1.10.510.10">
    <property type="entry name" value="Transferase(Phosphotransferase) domain 1"/>
    <property type="match status" value="1"/>
</dbReference>
<dbReference type="Pfam" id="PF00069">
    <property type="entry name" value="Pkinase"/>
    <property type="match status" value="1"/>
</dbReference>
<dbReference type="AlphaFoldDB" id="A0A1D6P5U6"/>
<feature type="region of interest" description="Disordered" evidence="1">
    <location>
        <begin position="528"/>
        <end position="596"/>
    </location>
</feature>
<feature type="compositionally biased region" description="Polar residues" evidence="1">
    <location>
        <begin position="535"/>
        <end position="564"/>
    </location>
</feature>
<dbReference type="InterPro" id="IPR011009">
    <property type="entry name" value="Kinase-like_dom_sf"/>
</dbReference>
<feature type="compositionally biased region" description="Polar residues" evidence="1">
    <location>
        <begin position="585"/>
        <end position="596"/>
    </location>
</feature>
<dbReference type="FunFam" id="1.10.510.10:FF:001124">
    <property type="entry name" value="Receptor-like serine/threonine-protein kinase SD1-6"/>
    <property type="match status" value="1"/>
</dbReference>
<dbReference type="EMBL" id="CM000785">
    <property type="protein sequence ID" value="AQL05309.1"/>
    <property type="molecule type" value="Genomic_DNA"/>
</dbReference>
<gene>
    <name evidence="2" type="ORF">ZEAMMB73_Zm00001d046997</name>
</gene>
<dbReference type="InterPro" id="IPR008271">
    <property type="entry name" value="Ser/Thr_kinase_AS"/>
</dbReference>
<dbReference type="STRING" id="4577.A0A1D6P5U6"/>
<dbReference type="InParanoid" id="A0A1D6P5U6"/>
<dbReference type="GO" id="GO:0005524">
    <property type="term" value="F:ATP binding"/>
    <property type="evidence" value="ECO:0007669"/>
    <property type="project" value="InterPro"/>
</dbReference>
<name>A0A1D6P5U6_MAIZE</name>
<keyword evidence="2" id="KW-0418">Kinase</keyword>